<dbReference type="InterPro" id="IPR036640">
    <property type="entry name" value="ABC1_TM_sf"/>
</dbReference>
<evidence type="ECO:0000259" key="11">
    <source>
        <dbReference type="PROSITE" id="PS50929"/>
    </source>
</evidence>
<feature type="transmembrane region" description="Helical" evidence="10">
    <location>
        <begin position="15"/>
        <end position="34"/>
    </location>
</feature>
<reference evidence="12 13" key="1">
    <citation type="journal article" date="2013" name="BMC Genomics">
        <title>Reconstruction of the lipid metabolism for the microalga Monoraphidium neglectum from its genome sequence reveals characteristics suitable for biofuel production.</title>
        <authorList>
            <person name="Bogen C."/>
            <person name="Al-Dilaimi A."/>
            <person name="Albersmeier A."/>
            <person name="Wichmann J."/>
            <person name="Grundmann M."/>
            <person name="Rupp O."/>
            <person name="Lauersen K.J."/>
            <person name="Blifernez-Klassen O."/>
            <person name="Kalinowski J."/>
            <person name="Goesmann A."/>
            <person name="Mussgnug J.H."/>
            <person name="Kruse O."/>
        </authorList>
    </citation>
    <scope>NUCLEOTIDE SEQUENCE [LARGE SCALE GENOMIC DNA]</scope>
    <source>
        <strain evidence="12 13">SAG 48.87</strain>
    </source>
</reference>
<dbReference type="Proteomes" id="UP000054498">
    <property type="component" value="Unassembled WGS sequence"/>
</dbReference>
<sequence length="253" mass="26984">MFTIKGVSTWFSFKYAAISIAQLVFMFLSTVMAFQQGLRAGRRLHDAVLSSLLAAPLSFYHTTPSGRIINRLTKDTSEVDKNLAANISFAFRSMLQLVSTLALIGAGAPFALPALVALMVVFYRLYHVYQASMIQIKRLDATSRSPVLSSVSEALAGVVTIRAFGVEGPLRARHAALVNANAAMSLANQGLNRWLGVRLETLGALSTLMAALVSVEQLGSGSASAAAMGLLISYALQVFALARVLLPQAPPLV</sequence>
<keyword evidence="3" id="KW-0813">Transport</keyword>
<dbReference type="PROSITE" id="PS50929">
    <property type="entry name" value="ABC_TM1F"/>
    <property type="match status" value="1"/>
</dbReference>
<evidence type="ECO:0000256" key="5">
    <source>
        <dbReference type="ARBA" id="ARBA00022737"/>
    </source>
</evidence>
<organism evidence="12 13">
    <name type="scientific">Monoraphidium neglectum</name>
    <dbReference type="NCBI Taxonomy" id="145388"/>
    <lineage>
        <taxon>Eukaryota</taxon>
        <taxon>Viridiplantae</taxon>
        <taxon>Chlorophyta</taxon>
        <taxon>core chlorophytes</taxon>
        <taxon>Chlorophyceae</taxon>
        <taxon>CS clade</taxon>
        <taxon>Sphaeropleales</taxon>
        <taxon>Selenastraceae</taxon>
        <taxon>Monoraphidium</taxon>
    </lineage>
</organism>
<evidence type="ECO:0000313" key="12">
    <source>
        <dbReference type="EMBL" id="KIY96167.1"/>
    </source>
</evidence>
<feature type="transmembrane region" description="Helical" evidence="10">
    <location>
        <begin position="225"/>
        <end position="246"/>
    </location>
</feature>
<keyword evidence="13" id="KW-1185">Reference proteome</keyword>
<evidence type="ECO:0000256" key="8">
    <source>
        <dbReference type="ARBA" id="ARBA00022989"/>
    </source>
</evidence>
<dbReference type="KEGG" id="mng:MNEG_11796"/>
<dbReference type="PANTHER" id="PTHR24223">
    <property type="entry name" value="ATP-BINDING CASSETTE SUB-FAMILY C"/>
    <property type="match status" value="1"/>
</dbReference>
<protein>
    <recommendedName>
        <fullName evidence="11">ABC transmembrane type-1 domain-containing protein</fullName>
    </recommendedName>
</protein>
<dbReference type="InterPro" id="IPR050173">
    <property type="entry name" value="ABC_transporter_C-like"/>
</dbReference>
<keyword evidence="7" id="KW-0067">ATP-binding</keyword>
<keyword evidence="9 10" id="KW-0472">Membrane</keyword>
<evidence type="ECO:0000313" key="13">
    <source>
        <dbReference type="Proteomes" id="UP000054498"/>
    </source>
</evidence>
<evidence type="ECO:0000256" key="6">
    <source>
        <dbReference type="ARBA" id="ARBA00022741"/>
    </source>
</evidence>
<feature type="domain" description="ABC transmembrane type-1" evidence="11">
    <location>
        <begin position="1"/>
        <end position="253"/>
    </location>
</feature>
<proteinExistence type="inferred from homology"/>
<dbReference type="InterPro" id="IPR011527">
    <property type="entry name" value="ABC1_TM_dom"/>
</dbReference>
<dbReference type="SUPFAM" id="SSF90123">
    <property type="entry name" value="ABC transporter transmembrane region"/>
    <property type="match status" value="1"/>
</dbReference>
<dbReference type="PANTHER" id="PTHR24223:SF456">
    <property type="entry name" value="MULTIDRUG RESISTANCE-ASSOCIATED PROTEIN LETHAL(2)03659"/>
    <property type="match status" value="1"/>
</dbReference>
<keyword evidence="4 10" id="KW-0812">Transmembrane</keyword>
<evidence type="ECO:0000256" key="3">
    <source>
        <dbReference type="ARBA" id="ARBA00022448"/>
    </source>
</evidence>
<dbReference type="Pfam" id="PF00664">
    <property type="entry name" value="ABC_membrane"/>
    <property type="match status" value="1"/>
</dbReference>
<evidence type="ECO:0000256" key="9">
    <source>
        <dbReference type="ARBA" id="ARBA00023136"/>
    </source>
</evidence>
<evidence type="ECO:0000256" key="4">
    <source>
        <dbReference type="ARBA" id="ARBA00022692"/>
    </source>
</evidence>
<evidence type="ECO:0000256" key="10">
    <source>
        <dbReference type="SAM" id="Phobius"/>
    </source>
</evidence>
<dbReference type="GO" id="GO:0005524">
    <property type="term" value="F:ATP binding"/>
    <property type="evidence" value="ECO:0007669"/>
    <property type="project" value="UniProtKB-KW"/>
</dbReference>
<dbReference type="Gene3D" id="1.20.1560.10">
    <property type="entry name" value="ABC transporter type 1, transmembrane domain"/>
    <property type="match status" value="1"/>
</dbReference>
<dbReference type="EMBL" id="KK103129">
    <property type="protein sequence ID" value="KIY96167.1"/>
    <property type="molecule type" value="Genomic_DNA"/>
</dbReference>
<dbReference type="FunFam" id="1.20.1560.10:FF:000013">
    <property type="entry name" value="ABC transporter C family member 2"/>
    <property type="match status" value="1"/>
</dbReference>
<accession>A0A0D2J8X3</accession>
<dbReference type="OrthoDB" id="6500128at2759"/>
<feature type="transmembrane region" description="Helical" evidence="10">
    <location>
        <begin position="101"/>
        <end position="123"/>
    </location>
</feature>
<comment type="subcellular location">
    <subcellularLocation>
        <location evidence="1">Membrane</location>
        <topology evidence="1">Multi-pass membrane protein</topology>
    </subcellularLocation>
</comment>
<dbReference type="GeneID" id="25729094"/>
<keyword evidence="8 10" id="KW-1133">Transmembrane helix</keyword>
<evidence type="ECO:0000256" key="2">
    <source>
        <dbReference type="ARBA" id="ARBA00009726"/>
    </source>
</evidence>
<dbReference type="RefSeq" id="XP_013895187.1">
    <property type="nucleotide sequence ID" value="XM_014039733.1"/>
</dbReference>
<evidence type="ECO:0000256" key="7">
    <source>
        <dbReference type="ARBA" id="ARBA00022840"/>
    </source>
</evidence>
<name>A0A0D2J8X3_9CHLO</name>
<keyword evidence="6" id="KW-0547">Nucleotide-binding</keyword>
<feature type="transmembrane region" description="Helical" evidence="10">
    <location>
        <begin position="194"/>
        <end position="213"/>
    </location>
</feature>
<dbReference type="GO" id="GO:0016020">
    <property type="term" value="C:membrane"/>
    <property type="evidence" value="ECO:0007669"/>
    <property type="project" value="UniProtKB-SubCell"/>
</dbReference>
<gene>
    <name evidence="12" type="ORF">MNEG_11796</name>
</gene>
<keyword evidence="5" id="KW-0677">Repeat</keyword>
<comment type="similarity">
    <text evidence="2">Belongs to the ABC transporter superfamily. ABCC family. Conjugate transporter (TC 3.A.1.208) subfamily.</text>
</comment>
<evidence type="ECO:0000256" key="1">
    <source>
        <dbReference type="ARBA" id="ARBA00004141"/>
    </source>
</evidence>
<dbReference type="GO" id="GO:0140359">
    <property type="term" value="F:ABC-type transporter activity"/>
    <property type="evidence" value="ECO:0007669"/>
    <property type="project" value="InterPro"/>
</dbReference>
<dbReference type="STRING" id="145388.A0A0D2J8X3"/>
<dbReference type="AlphaFoldDB" id="A0A0D2J8X3"/>